<dbReference type="Pfam" id="PF00005">
    <property type="entry name" value="ABC_tran"/>
    <property type="match status" value="1"/>
</dbReference>
<dbReference type="InterPro" id="IPR003439">
    <property type="entry name" value="ABC_transporter-like_ATP-bd"/>
</dbReference>
<organism evidence="5">
    <name type="scientific">marine metagenome</name>
    <dbReference type="NCBI Taxonomy" id="408172"/>
    <lineage>
        <taxon>unclassified sequences</taxon>
        <taxon>metagenomes</taxon>
        <taxon>ecological metagenomes</taxon>
    </lineage>
</organism>
<dbReference type="GO" id="GO:0016887">
    <property type="term" value="F:ATP hydrolysis activity"/>
    <property type="evidence" value="ECO:0007669"/>
    <property type="project" value="InterPro"/>
</dbReference>
<keyword evidence="2" id="KW-0547">Nucleotide-binding</keyword>
<feature type="domain" description="ABC transporter" evidence="4">
    <location>
        <begin position="8"/>
        <end position="233"/>
    </location>
</feature>
<name>A0A382IWN3_9ZZZZ</name>
<evidence type="ECO:0000256" key="3">
    <source>
        <dbReference type="ARBA" id="ARBA00022840"/>
    </source>
</evidence>
<dbReference type="InterPro" id="IPR050319">
    <property type="entry name" value="ABC_transp_ATP-bind"/>
</dbReference>
<dbReference type="AlphaFoldDB" id="A0A382IWN3"/>
<dbReference type="PROSITE" id="PS50893">
    <property type="entry name" value="ABC_TRANSPORTER_2"/>
    <property type="match status" value="1"/>
</dbReference>
<dbReference type="EMBL" id="UINC01069966">
    <property type="protein sequence ID" value="SVC03749.1"/>
    <property type="molecule type" value="Genomic_DNA"/>
</dbReference>
<dbReference type="CDD" id="cd03257">
    <property type="entry name" value="ABC_NikE_OppD_transporters"/>
    <property type="match status" value="1"/>
</dbReference>
<dbReference type="GO" id="GO:0055085">
    <property type="term" value="P:transmembrane transport"/>
    <property type="evidence" value="ECO:0007669"/>
    <property type="project" value="UniProtKB-ARBA"/>
</dbReference>
<dbReference type="InterPro" id="IPR027417">
    <property type="entry name" value="P-loop_NTPase"/>
</dbReference>
<sequence>MANLKPILELKNVSKYYDISRNVKEYFTGIKPIVKAVDNISFKIFSGETVGILGESGCGKTTLGKLILNLLQPSKGSIYFLSNDINNYKEKQIKEFKKKVQLIFQNPYDALNPRFTIKNILLEPLKSLDFPIDQHQSLLENVMNLVKLGNLDEYLDKYPHELSGGQLQRVVLARALIINPLFVVADEPVSMLDVSVRAGILNAFNEAKKKINFSAIYISHDLALVKYVCERTI</sequence>
<accession>A0A382IWN3</accession>
<dbReference type="Gene3D" id="3.40.50.300">
    <property type="entry name" value="P-loop containing nucleotide triphosphate hydrolases"/>
    <property type="match status" value="1"/>
</dbReference>
<evidence type="ECO:0000259" key="4">
    <source>
        <dbReference type="PROSITE" id="PS50893"/>
    </source>
</evidence>
<dbReference type="PROSITE" id="PS00211">
    <property type="entry name" value="ABC_TRANSPORTER_1"/>
    <property type="match status" value="1"/>
</dbReference>
<reference evidence="5" key="1">
    <citation type="submission" date="2018-05" db="EMBL/GenBank/DDBJ databases">
        <authorList>
            <person name="Lanie J.A."/>
            <person name="Ng W.-L."/>
            <person name="Kazmierczak K.M."/>
            <person name="Andrzejewski T.M."/>
            <person name="Davidsen T.M."/>
            <person name="Wayne K.J."/>
            <person name="Tettelin H."/>
            <person name="Glass J.I."/>
            <person name="Rusch D."/>
            <person name="Podicherti R."/>
            <person name="Tsui H.-C.T."/>
            <person name="Winkler M.E."/>
        </authorList>
    </citation>
    <scope>NUCLEOTIDE SEQUENCE</scope>
</reference>
<dbReference type="SMART" id="SM00382">
    <property type="entry name" value="AAA"/>
    <property type="match status" value="1"/>
</dbReference>
<dbReference type="PANTHER" id="PTHR43776">
    <property type="entry name" value="TRANSPORT ATP-BINDING PROTEIN"/>
    <property type="match status" value="1"/>
</dbReference>
<dbReference type="GO" id="GO:0005524">
    <property type="term" value="F:ATP binding"/>
    <property type="evidence" value="ECO:0007669"/>
    <property type="project" value="UniProtKB-KW"/>
</dbReference>
<feature type="non-terminal residue" evidence="5">
    <location>
        <position position="233"/>
    </location>
</feature>
<dbReference type="SUPFAM" id="SSF52540">
    <property type="entry name" value="P-loop containing nucleoside triphosphate hydrolases"/>
    <property type="match status" value="1"/>
</dbReference>
<protein>
    <recommendedName>
        <fullName evidence="4">ABC transporter domain-containing protein</fullName>
    </recommendedName>
</protein>
<dbReference type="InterPro" id="IPR003593">
    <property type="entry name" value="AAA+_ATPase"/>
</dbReference>
<evidence type="ECO:0000256" key="2">
    <source>
        <dbReference type="ARBA" id="ARBA00022741"/>
    </source>
</evidence>
<dbReference type="InterPro" id="IPR017871">
    <property type="entry name" value="ABC_transporter-like_CS"/>
</dbReference>
<evidence type="ECO:0000256" key="1">
    <source>
        <dbReference type="ARBA" id="ARBA00022448"/>
    </source>
</evidence>
<gene>
    <name evidence="5" type="ORF">METZ01_LOCUS256603</name>
</gene>
<evidence type="ECO:0000313" key="5">
    <source>
        <dbReference type="EMBL" id="SVC03749.1"/>
    </source>
</evidence>
<keyword evidence="1" id="KW-0813">Transport</keyword>
<keyword evidence="3" id="KW-0067">ATP-binding</keyword>
<proteinExistence type="predicted"/>